<dbReference type="Proteomes" id="UP000005307">
    <property type="component" value="Chromosome"/>
</dbReference>
<gene>
    <name evidence="2" type="ORF">OAN307_c13030</name>
</gene>
<feature type="region of interest" description="Disordered" evidence="1">
    <location>
        <begin position="66"/>
        <end position="91"/>
    </location>
</feature>
<evidence type="ECO:0000256" key="1">
    <source>
        <dbReference type="SAM" id="MobiDB-lite"/>
    </source>
</evidence>
<evidence type="ECO:0000313" key="3">
    <source>
        <dbReference type="Proteomes" id="UP000005307"/>
    </source>
</evidence>
<sequence>MSIEPPSPRFLPKPYCTATDMRRILYLHAFPPPAEDDELLRACKADVAFTEVQLAECQAAADKAKASQPAPSLANHSRGYSPPPYTPRAAGKSTLIDAHKSLLHAQAVELSVTTGSLTYLVEWPMSPQTSPDRSIKKMGPLLPNVGGLVSSRWRGVQKLIREKLYASKIDVFYRIAGEGIVALSNPKMWLDDSWSHKVLVDGVIAPSFGQSKLTTEALFDTDQLRKAIPAQSDKRPSPPRSVGRPNKINAVCKWLTKNHPNGKPKGVLIKELRNAASDDLNTSISVATFKTARNAISWPKGS</sequence>
<proteinExistence type="predicted"/>
<keyword evidence="3" id="KW-1185">Reference proteome</keyword>
<dbReference type="KEGG" id="oat:OAN307_c13030"/>
<organism evidence="2 3">
    <name type="scientific">Octadecabacter antarcticus 307</name>
    <dbReference type="NCBI Taxonomy" id="391626"/>
    <lineage>
        <taxon>Bacteria</taxon>
        <taxon>Pseudomonadati</taxon>
        <taxon>Pseudomonadota</taxon>
        <taxon>Alphaproteobacteria</taxon>
        <taxon>Rhodobacterales</taxon>
        <taxon>Roseobacteraceae</taxon>
        <taxon>Octadecabacter</taxon>
    </lineage>
</organism>
<name>M9R9H7_9RHOB</name>
<accession>M9R9H7</accession>
<evidence type="ECO:0000313" key="2">
    <source>
        <dbReference type="EMBL" id="AGI66996.1"/>
    </source>
</evidence>
<dbReference type="HOGENOM" id="CLU_920810_0_0_5"/>
<feature type="region of interest" description="Disordered" evidence="1">
    <location>
        <begin position="227"/>
        <end position="246"/>
    </location>
</feature>
<dbReference type="AlphaFoldDB" id="M9R9H7"/>
<dbReference type="RefSeq" id="WP_015499038.1">
    <property type="nucleotide sequence ID" value="NC_020911.1"/>
</dbReference>
<reference evidence="2 3" key="1">
    <citation type="journal article" date="2013" name="PLoS ONE">
        <title>Poles Apart: Arctic and Antarctic Octadecabacter strains Share High Genome Plasticity and a New Type of Xanthorhodopsin.</title>
        <authorList>
            <person name="Vollmers J."/>
            <person name="Voget S."/>
            <person name="Dietrich S."/>
            <person name="Gollnow K."/>
            <person name="Smits M."/>
            <person name="Meyer K."/>
            <person name="Brinkhoff T."/>
            <person name="Simon M."/>
            <person name="Daniel R."/>
        </authorList>
    </citation>
    <scope>NUCLEOTIDE SEQUENCE [LARGE SCALE GENOMIC DNA]</scope>
    <source>
        <strain evidence="2 3">307</strain>
    </source>
</reference>
<dbReference type="EMBL" id="CP003740">
    <property type="protein sequence ID" value="AGI66996.1"/>
    <property type="molecule type" value="Genomic_DNA"/>
</dbReference>
<protein>
    <submittedName>
        <fullName evidence="2">Uncharacterized protein</fullName>
    </submittedName>
</protein>